<dbReference type="PANTHER" id="PTHR28578:SF2">
    <property type="entry name" value="MITOTIC-SPINDLE ORGANIZING PROTEIN 2"/>
    <property type="match status" value="1"/>
</dbReference>
<evidence type="ECO:0000256" key="4">
    <source>
        <dbReference type="ARBA" id="ARBA00022490"/>
    </source>
</evidence>
<comment type="caution">
    <text evidence="7">The sequence shown here is derived from an EMBL/GenBank/DDBJ whole genome shotgun (WGS) entry which is preliminary data.</text>
</comment>
<organism evidence="7 8">
    <name type="scientific">Araneus ventricosus</name>
    <name type="common">Orbweaver spider</name>
    <name type="synonym">Epeira ventricosa</name>
    <dbReference type="NCBI Taxonomy" id="182803"/>
    <lineage>
        <taxon>Eukaryota</taxon>
        <taxon>Metazoa</taxon>
        <taxon>Ecdysozoa</taxon>
        <taxon>Arthropoda</taxon>
        <taxon>Chelicerata</taxon>
        <taxon>Arachnida</taxon>
        <taxon>Araneae</taxon>
        <taxon>Araneomorphae</taxon>
        <taxon>Entelegynae</taxon>
        <taxon>Araneoidea</taxon>
        <taxon>Araneidae</taxon>
        <taxon>Araneus</taxon>
    </lineage>
</organism>
<evidence type="ECO:0000256" key="3">
    <source>
        <dbReference type="ARBA" id="ARBA00007286"/>
    </source>
</evidence>
<keyword evidence="4" id="KW-0963">Cytoplasm</keyword>
<gene>
    <name evidence="7" type="ORF">AVEN_23049_1</name>
</gene>
<reference evidence="7 8" key="1">
    <citation type="journal article" date="2019" name="Sci. Rep.">
        <title>Orb-weaving spider Araneus ventricosus genome elucidates the spidroin gene catalogue.</title>
        <authorList>
            <person name="Kono N."/>
            <person name="Nakamura H."/>
            <person name="Ohtoshi R."/>
            <person name="Moran D.A.P."/>
            <person name="Shinohara A."/>
            <person name="Yoshida Y."/>
            <person name="Fujiwara M."/>
            <person name="Mori M."/>
            <person name="Tomita M."/>
            <person name="Arakawa K."/>
        </authorList>
    </citation>
    <scope>NUCLEOTIDE SEQUENCE [LARGE SCALE GENOMIC DNA]</scope>
</reference>
<dbReference type="AlphaFoldDB" id="A0A4Y2L652"/>
<evidence type="ECO:0000256" key="2">
    <source>
        <dbReference type="ARBA" id="ARBA00004300"/>
    </source>
</evidence>
<dbReference type="Pfam" id="PF12926">
    <property type="entry name" value="MOZART2"/>
    <property type="match status" value="1"/>
</dbReference>
<evidence type="ECO:0000256" key="5">
    <source>
        <dbReference type="ARBA" id="ARBA00023212"/>
    </source>
</evidence>
<comment type="subcellular location">
    <subcellularLocation>
        <location evidence="2">Cytoplasm</location>
        <location evidence="2">Cytoskeleton</location>
        <location evidence="2">Microtubule organizing center</location>
        <location evidence="2">Centrosome</location>
    </subcellularLocation>
    <subcellularLocation>
        <location evidence="1">Cytoplasm</location>
        <location evidence="1">Cytoskeleton</location>
        <location evidence="1">Spindle</location>
    </subcellularLocation>
</comment>
<protein>
    <recommendedName>
        <fullName evidence="9">Mitotic-spindle organizing protein 1</fullName>
    </recommendedName>
</protein>
<dbReference type="GO" id="GO:0005819">
    <property type="term" value="C:spindle"/>
    <property type="evidence" value="ECO:0007669"/>
    <property type="project" value="UniProtKB-SubCell"/>
</dbReference>
<evidence type="ECO:0000256" key="1">
    <source>
        <dbReference type="ARBA" id="ARBA00004186"/>
    </source>
</evidence>
<feature type="region of interest" description="Disordered" evidence="6">
    <location>
        <begin position="1"/>
        <end position="20"/>
    </location>
</feature>
<dbReference type="EMBL" id="BGPR01005338">
    <property type="protein sequence ID" value="GBN09277.1"/>
    <property type="molecule type" value="Genomic_DNA"/>
</dbReference>
<dbReference type="PANTHER" id="PTHR28578">
    <property type="entry name" value="MITOTIC-SPINDLE ORGANIZING PROTEIN 2A-RELATED"/>
    <property type="match status" value="1"/>
</dbReference>
<evidence type="ECO:0008006" key="9">
    <source>
        <dbReference type="Google" id="ProtNLM"/>
    </source>
</evidence>
<keyword evidence="8" id="KW-1185">Reference proteome</keyword>
<evidence type="ECO:0000313" key="7">
    <source>
        <dbReference type="EMBL" id="GBN09277.1"/>
    </source>
</evidence>
<feature type="region of interest" description="Disordered" evidence="6">
    <location>
        <begin position="76"/>
        <end position="108"/>
    </location>
</feature>
<sequence>MTGNNQHSKVSFYPQSKGSVLSSRDKELYELCQISGTPLEPDMFKICIELLRMDVSPSALCDVLHNMATQVSNQNFVTKRNSQNRTPGSDKKKPPVAAKPKKIKMETPNLITFRN</sequence>
<dbReference type="Proteomes" id="UP000499080">
    <property type="component" value="Unassembled WGS sequence"/>
</dbReference>
<keyword evidence="5" id="KW-0206">Cytoskeleton</keyword>
<name>A0A4Y2L652_ARAVE</name>
<dbReference type="InterPro" id="IPR024332">
    <property type="entry name" value="MOZART2"/>
</dbReference>
<comment type="similarity">
    <text evidence="3">Belongs to the MOZART2 family.</text>
</comment>
<accession>A0A4Y2L652</accession>
<dbReference type="GO" id="GO:0005813">
    <property type="term" value="C:centrosome"/>
    <property type="evidence" value="ECO:0007669"/>
    <property type="project" value="UniProtKB-SubCell"/>
</dbReference>
<evidence type="ECO:0000256" key="6">
    <source>
        <dbReference type="SAM" id="MobiDB-lite"/>
    </source>
</evidence>
<evidence type="ECO:0000313" key="8">
    <source>
        <dbReference type="Proteomes" id="UP000499080"/>
    </source>
</evidence>
<dbReference type="OrthoDB" id="10064769at2759"/>
<proteinExistence type="inferred from homology"/>
<feature type="compositionally biased region" description="Polar residues" evidence="6">
    <location>
        <begin position="76"/>
        <end position="87"/>
    </location>
</feature>